<evidence type="ECO:0000256" key="5">
    <source>
        <dbReference type="ARBA" id="ARBA00022525"/>
    </source>
</evidence>
<evidence type="ECO:0000256" key="3">
    <source>
        <dbReference type="ARBA" id="ARBA00022490"/>
    </source>
</evidence>
<dbReference type="CTD" id="9636"/>
<dbReference type="FunFam" id="3.10.20.90:FF:000264">
    <property type="entry name" value="ISG15 ubiquitin-like modifier"/>
    <property type="match status" value="1"/>
</dbReference>
<dbReference type="GO" id="GO:0031593">
    <property type="term" value="F:polyubiquitin modification-dependent protein binding"/>
    <property type="evidence" value="ECO:0007669"/>
    <property type="project" value="TreeGrafter"/>
</dbReference>
<dbReference type="GO" id="GO:0005829">
    <property type="term" value="C:cytosol"/>
    <property type="evidence" value="ECO:0007669"/>
    <property type="project" value="TreeGrafter"/>
</dbReference>
<evidence type="ECO:0000256" key="10">
    <source>
        <dbReference type="ARBA" id="ARBA00023157"/>
    </source>
</evidence>
<dbReference type="GeneID" id="112647030"/>
<keyword evidence="3" id="KW-0963">Cytoplasm</keyword>
<dbReference type="GO" id="GO:0007229">
    <property type="term" value="P:integrin-mediated signaling pathway"/>
    <property type="evidence" value="ECO:0007669"/>
    <property type="project" value="Ensembl"/>
</dbReference>
<dbReference type="SMART" id="SM00213">
    <property type="entry name" value="UBQ"/>
    <property type="match status" value="2"/>
</dbReference>
<keyword evidence="15" id="KW-1185">Reference proteome</keyword>
<evidence type="ECO:0000259" key="13">
    <source>
        <dbReference type="PROSITE" id="PS50053"/>
    </source>
</evidence>
<dbReference type="SUPFAM" id="SSF54236">
    <property type="entry name" value="Ubiquitin-like"/>
    <property type="match status" value="2"/>
</dbReference>
<dbReference type="RefSeq" id="XP_035571806.1">
    <property type="nucleotide sequence ID" value="XM_035715913.2"/>
</dbReference>
<dbReference type="AlphaFoldDB" id="A0A8C0KH43"/>
<dbReference type="Gene3D" id="3.10.20.90">
    <property type="entry name" value="Phosphatidylinositol 3-kinase Catalytic Subunit, Chain A, domain 1"/>
    <property type="match status" value="2"/>
</dbReference>
<proteinExistence type="predicted"/>
<dbReference type="GeneTree" id="ENSGT00940000162007"/>
<name>A0A8C0KH43_CANLU</name>
<dbReference type="PROSITE" id="PS50053">
    <property type="entry name" value="UBIQUITIN_2"/>
    <property type="match status" value="2"/>
</dbReference>
<dbReference type="Pfam" id="PF00240">
    <property type="entry name" value="ubiquitin"/>
    <property type="match status" value="2"/>
</dbReference>
<dbReference type="GO" id="GO:0042742">
    <property type="term" value="P:defense response to bacterium"/>
    <property type="evidence" value="ECO:0007669"/>
    <property type="project" value="Ensembl"/>
</dbReference>
<dbReference type="GO" id="GO:0006511">
    <property type="term" value="P:ubiquitin-dependent protein catabolic process"/>
    <property type="evidence" value="ECO:0007669"/>
    <property type="project" value="TreeGrafter"/>
</dbReference>
<dbReference type="RefSeq" id="XP_048966405.1">
    <property type="nucleotide sequence ID" value="XM_049110448.1"/>
</dbReference>
<keyword evidence="7" id="KW-0833">Ubl conjugation pathway</keyword>
<dbReference type="InterPro" id="IPR015496">
    <property type="entry name" value="Ubiquilin"/>
</dbReference>
<evidence type="ECO:0000256" key="9">
    <source>
        <dbReference type="ARBA" id="ARBA00023118"/>
    </source>
</evidence>
<dbReference type="GO" id="GO:0032729">
    <property type="term" value="P:positive regulation of type II interferon production"/>
    <property type="evidence" value="ECO:0007669"/>
    <property type="project" value="Ensembl"/>
</dbReference>
<evidence type="ECO:0000313" key="15">
    <source>
        <dbReference type="Proteomes" id="UP000694391"/>
    </source>
</evidence>
<evidence type="ECO:0000256" key="4">
    <source>
        <dbReference type="ARBA" id="ARBA00022499"/>
    </source>
</evidence>
<keyword evidence="6" id="KW-0677">Repeat</keyword>
<dbReference type="PANTHER" id="PTHR10677:SF16">
    <property type="entry name" value="UBIQUILIN-1"/>
    <property type="match status" value="1"/>
</dbReference>
<keyword evidence="9" id="KW-0051">Antiviral defense</keyword>
<evidence type="ECO:0000256" key="6">
    <source>
        <dbReference type="ARBA" id="ARBA00022737"/>
    </source>
</evidence>
<gene>
    <name evidence="14" type="primary">ISG15</name>
</gene>
<feature type="domain" description="Ubiquitin-like" evidence="13">
    <location>
        <begin position="9"/>
        <end position="86"/>
    </location>
</feature>
<dbReference type="GO" id="GO:0031386">
    <property type="term" value="F:protein tag activity"/>
    <property type="evidence" value="ECO:0007669"/>
    <property type="project" value="Ensembl"/>
</dbReference>
<evidence type="ECO:0000256" key="12">
    <source>
        <dbReference type="ARBA" id="ARBA00075855"/>
    </source>
</evidence>
<dbReference type="GO" id="GO:0032733">
    <property type="term" value="P:positive regulation of interleukin-10 production"/>
    <property type="evidence" value="ECO:0007669"/>
    <property type="project" value="Ensembl"/>
</dbReference>
<dbReference type="GO" id="GO:0032461">
    <property type="term" value="P:positive regulation of protein oligomerization"/>
    <property type="evidence" value="ECO:0007669"/>
    <property type="project" value="Ensembl"/>
</dbReference>
<dbReference type="InterPro" id="IPR029071">
    <property type="entry name" value="Ubiquitin-like_domsf"/>
</dbReference>
<dbReference type="Proteomes" id="UP000694391">
    <property type="component" value="Unplaced"/>
</dbReference>
<protein>
    <recommendedName>
        <fullName evidence="11">Ubiquitin-like protein ISG15</fullName>
    </recommendedName>
    <alternativeName>
        <fullName evidence="12">Ubiquitin cross-reactive protein</fullName>
    </alternativeName>
</protein>
<comment type="subcellular location">
    <subcellularLocation>
        <location evidence="1">Cytoplasm</location>
    </subcellularLocation>
    <subcellularLocation>
        <location evidence="2">Secreted</location>
    </subcellularLocation>
</comment>
<evidence type="ECO:0000256" key="8">
    <source>
        <dbReference type="ARBA" id="ARBA00022799"/>
    </source>
</evidence>
<dbReference type="GO" id="GO:0034340">
    <property type="term" value="P:response to type I interferon"/>
    <property type="evidence" value="ECO:0007669"/>
    <property type="project" value="Ensembl"/>
</dbReference>
<dbReference type="Ensembl" id="ENSCAFT00020016801.1">
    <property type="protein sequence ID" value="ENSCAFP00020014446.1"/>
    <property type="gene ID" value="ENSCAFG00020011675.1"/>
</dbReference>
<keyword evidence="8" id="KW-0702">S-nitrosylation</keyword>
<dbReference type="InterPro" id="IPR000626">
    <property type="entry name" value="Ubiquitin-like_dom"/>
</dbReference>
<dbReference type="GO" id="GO:0045648">
    <property type="term" value="P:positive regulation of erythrocyte differentiation"/>
    <property type="evidence" value="ECO:0007669"/>
    <property type="project" value="Ensembl"/>
</dbReference>
<dbReference type="GO" id="GO:0005576">
    <property type="term" value="C:extracellular region"/>
    <property type="evidence" value="ECO:0007669"/>
    <property type="project" value="UniProtKB-SubCell"/>
</dbReference>
<accession>A0A8C0KH43</accession>
<dbReference type="GO" id="GO:0005178">
    <property type="term" value="F:integrin binding"/>
    <property type="evidence" value="ECO:0007669"/>
    <property type="project" value="Ensembl"/>
</dbReference>
<dbReference type="GO" id="GO:0051607">
    <property type="term" value="P:defense response to virus"/>
    <property type="evidence" value="ECO:0007669"/>
    <property type="project" value="UniProtKB-KW"/>
</dbReference>
<organism evidence="14 15">
    <name type="scientific">Canis lupus dingo</name>
    <name type="common">dingo</name>
    <dbReference type="NCBI Taxonomy" id="286419"/>
    <lineage>
        <taxon>Eukaryota</taxon>
        <taxon>Metazoa</taxon>
        <taxon>Chordata</taxon>
        <taxon>Craniata</taxon>
        <taxon>Vertebrata</taxon>
        <taxon>Euteleostomi</taxon>
        <taxon>Mammalia</taxon>
        <taxon>Eutheria</taxon>
        <taxon>Laurasiatheria</taxon>
        <taxon>Carnivora</taxon>
        <taxon>Caniformia</taxon>
        <taxon>Canidae</taxon>
        <taxon>Canis</taxon>
    </lineage>
</organism>
<dbReference type="GO" id="GO:0030501">
    <property type="term" value="P:positive regulation of bone mineralization"/>
    <property type="evidence" value="ECO:0007669"/>
    <property type="project" value="Ensembl"/>
</dbReference>
<dbReference type="GO" id="GO:0032728">
    <property type="term" value="P:positive regulation of interferon-beta production"/>
    <property type="evidence" value="ECO:0007669"/>
    <property type="project" value="Ensembl"/>
</dbReference>
<evidence type="ECO:0000313" key="14">
    <source>
        <dbReference type="Ensembl" id="ENSCAFP00020014446.1"/>
    </source>
</evidence>
<dbReference type="PANTHER" id="PTHR10677">
    <property type="entry name" value="UBIQUILIN"/>
    <property type="match status" value="1"/>
</dbReference>
<dbReference type="GO" id="GO:0060339">
    <property type="term" value="P:negative regulation of type I interferon-mediated signaling pathway"/>
    <property type="evidence" value="ECO:0007669"/>
    <property type="project" value="Ensembl"/>
</dbReference>
<keyword evidence="5" id="KW-0964">Secreted</keyword>
<evidence type="ECO:0000256" key="1">
    <source>
        <dbReference type="ARBA" id="ARBA00004496"/>
    </source>
</evidence>
<dbReference type="GO" id="GO:0070585">
    <property type="term" value="P:protein localization to mitochondrion"/>
    <property type="evidence" value="ECO:0007669"/>
    <property type="project" value="Ensembl"/>
</dbReference>
<sequence length="174" mass="19004">MLEPTAMAGNLTVKMLGGEEFLVPLRDSMLASELKQQIALKTGVPAFQQRLATHPAGTVLQDGISLIRQGLCPGSTVLLVVKNCNDPLSILVRNNKGRSIAYEVWLTQTVAELKQQVCQQEHVQADLFWLTFEGKPMEDKHQLGEYGLTPQCTVFMNLRLRGGGGNWAGPGGQC</sequence>
<evidence type="ECO:0000256" key="7">
    <source>
        <dbReference type="ARBA" id="ARBA00022786"/>
    </source>
</evidence>
<dbReference type="KEGG" id="clud:112647030"/>
<dbReference type="FunFam" id="3.10.20.90:FF:000240">
    <property type="entry name" value="ISG15 ubiquitin-like modifier"/>
    <property type="match status" value="1"/>
</dbReference>
<keyword evidence="4" id="KW-1017">Isopeptide bond</keyword>
<reference evidence="14" key="1">
    <citation type="submission" date="2025-08" db="UniProtKB">
        <authorList>
            <consortium name="Ensembl"/>
        </authorList>
    </citation>
    <scope>IDENTIFICATION</scope>
</reference>
<evidence type="ECO:0000256" key="2">
    <source>
        <dbReference type="ARBA" id="ARBA00004613"/>
    </source>
</evidence>
<dbReference type="GO" id="GO:0045071">
    <property type="term" value="P:negative regulation of viral genome replication"/>
    <property type="evidence" value="ECO:0007669"/>
    <property type="project" value="Ensembl"/>
</dbReference>
<reference evidence="14" key="2">
    <citation type="submission" date="2025-09" db="UniProtKB">
        <authorList>
            <consortium name="Ensembl"/>
        </authorList>
    </citation>
    <scope>IDENTIFICATION</scope>
</reference>
<keyword evidence="10" id="KW-1015">Disulfide bond</keyword>
<evidence type="ECO:0000256" key="11">
    <source>
        <dbReference type="ARBA" id="ARBA00072706"/>
    </source>
</evidence>
<feature type="domain" description="Ubiquitin-like" evidence="13">
    <location>
        <begin position="88"/>
        <end position="163"/>
    </location>
</feature>
<dbReference type="GO" id="GO:0031397">
    <property type="term" value="P:negative regulation of protein ubiquitination"/>
    <property type="evidence" value="ECO:0007669"/>
    <property type="project" value="Ensembl"/>
</dbReference>
<dbReference type="GO" id="GO:0032020">
    <property type="term" value="P:ISG15-protein conjugation"/>
    <property type="evidence" value="ECO:0007669"/>
    <property type="project" value="Ensembl"/>
</dbReference>